<evidence type="ECO:0000313" key="1">
    <source>
        <dbReference type="EMBL" id="CAG2126529.1"/>
    </source>
</evidence>
<gene>
    <name evidence="1" type="ORF">LMG31506_00014</name>
</gene>
<dbReference type="InterPro" id="IPR036291">
    <property type="entry name" value="NAD(P)-bd_dom_sf"/>
</dbReference>
<dbReference type="Pfam" id="PF13561">
    <property type="entry name" value="adh_short_C2"/>
    <property type="match status" value="1"/>
</dbReference>
<name>A0A916INX1_9BURK</name>
<protein>
    <submittedName>
        <fullName evidence="1">Uncharacterized protein</fullName>
    </submittedName>
</protein>
<accession>A0A916INX1</accession>
<evidence type="ECO:0000313" key="2">
    <source>
        <dbReference type="Proteomes" id="UP000672934"/>
    </source>
</evidence>
<comment type="caution">
    <text evidence="1">The sequence shown here is derived from an EMBL/GenBank/DDBJ whole genome shotgun (WGS) entry which is preliminary data.</text>
</comment>
<reference evidence="1" key="1">
    <citation type="submission" date="2021-03" db="EMBL/GenBank/DDBJ databases">
        <authorList>
            <person name="Peeters C."/>
        </authorList>
    </citation>
    <scope>NUCLEOTIDE SEQUENCE</scope>
    <source>
        <strain evidence="1">LMG 31506</strain>
    </source>
</reference>
<keyword evidence="2" id="KW-1185">Reference proteome</keyword>
<dbReference type="Gene3D" id="3.40.50.720">
    <property type="entry name" value="NAD(P)-binding Rossmann-like Domain"/>
    <property type="match status" value="1"/>
</dbReference>
<dbReference type="AlphaFoldDB" id="A0A916INX1"/>
<sequence>MLEDDDIAVVMEAFDRVLRLNLSSVMACAVKFRPMLRERQGSLITLSSIAGFRSVRGNPA</sequence>
<dbReference type="InterPro" id="IPR002347">
    <property type="entry name" value="SDR_fam"/>
</dbReference>
<proteinExistence type="predicted"/>
<organism evidence="1 2">
    <name type="scientific">Cupriavidus yeoncheonensis</name>
    <dbReference type="NCBI Taxonomy" id="1462994"/>
    <lineage>
        <taxon>Bacteria</taxon>
        <taxon>Pseudomonadati</taxon>
        <taxon>Pseudomonadota</taxon>
        <taxon>Betaproteobacteria</taxon>
        <taxon>Burkholderiales</taxon>
        <taxon>Burkholderiaceae</taxon>
        <taxon>Cupriavidus</taxon>
    </lineage>
</organism>
<dbReference type="Proteomes" id="UP000672934">
    <property type="component" value="Unassembled WGS sequence"/>
</dbReference>
<dbReference type="EMBL" id="CAJPUY010000001">
    <property type="protein sequence ID" value="CAG2126529.1"/>
    <property type="molecule type" value="Genomic_DNA"/>
</dbReference>
<dbReference type="SUPFAM" id="SSF51735">
    <property type="entry name" value="NAD(P)-binding Rossmann-fold domains"/>
    <property type="match status" value="1"/>
</dbReference>